<gene>
    <name evidence="1" type="ORF">M0R89_20575</name>
</gene>
<keyword evidence="1" id="KW-0614">Plasmid</keyword>
<keyword evidence="2" id="KW-1185">Reference proteome</keyword>
<dbReference type="Proteomes" id="UP000830729">
    <property type="component" value="Plasmid unnamed2"/>
</dbReference>
<reference evidence="1 2" key="1">
    <citation type="submission" date="2022-04" db="EMBL/GenBank/DDBJ databases">
        <title>Diverse halophilic archaea isolated from saline environments.</title>
        <authorList>
            <person name="Cui H.-L."/>
        </authorList>
    </citation>
    <scope>NUCLEOTIDE SEQUENCE [LARGE SCALE GENOMIC DNA]</scope>
    <source>
        <strain evidence="1 2">XZYJT49</strain>
        <plasmid evidence="1 2">unnamed2</plasmid>
    </source>
</reference>
<dbReference type="GeneID" id="72187648"/>
<protein>
    <submittedName>
        <fullName evidence="1">Uncharacterized protein</fullName>
    </submittedName>
</protein>
<sequence length="459" mass="49702">MTDGRPDAARSGAVRGGGATRRGFLALAGTATLAGCNGFGGIGGVFGDEPPTLSGEAIGEAVSADPPTVPETVPIPVEQSRLDETAAAVRDRLDSVPAPFDAREIPNGAIRDKVSQMRDEATTALEDAADAPTPVETMTKLRTARGRAREVTATWAAIDAGLGFADLRETVPEIRDATDAFRGRWRYVGDAPIRAVLAHAKIEELVAFVGHRTGGAVERYGREAENPIRTGEFAGALEEARAALDDAEYLYDRYESSLADPRRVRSEVTAAGESLIQTLENRREKLPDGNPRKPSSFVDRNIKRTPVGSAMTELYRGLDYADGLEDERATGRRAQVVVSAHETLVRVRAFELLRERVQSGDHVTVESADDVRKIRESAIRAFEDALESGTNPRLGRHVLSQIVGVFEYADDQLKGYDEDSDVSAKWLDRELGRYVLAGAMARATPKTSADVADEIRRAF</sequence>
<dbReference type="RefSeq" id="WP_248652899.1">
    <property type="nucleotide sequence ID" value="NZ_CP096661.1"/>
</dbReference>
<accession>A0A8U0I1R8</accession>
<proteinExistence type="predicted"/>
<dbReference type="EMBL" id="CP096661">
    <property type="protein sequence ID" value="UPV76866.1"/>
    <property type="molecule type" value="Genomic_DNA"/>
</dbReference>
<evidence type="ECO:0000313" key="1">
    <source>
        <dbReference type="EMBL" id="UPV76866.1"/>
    </source>
</evidence>
<dbReference type="KEGG" id="halx:M0R89_20575"/>
<geneLocation type="plasmid" evidence="1 2">
    <name>unnamed2</name>
</geneLocation>
<organism evidence="1 2">
    <name type="scientific">Halorussus limi</name>
    <dbReference type="NCBI Taxonomy" id="2938695"/>
    <lineage>
        <taxon>Archaea</taxon>
        <taxon>Methanobacteriati</taxon>
        <taxon>Methanobacteriota</taxon>
        <taxon>Stenosarchaea group</taxon>
        <taxon>Halobacteria</taxon>
        <taxon>Halobacteriales</taxon>
        <taxon>Haladaptataceae</taxon>
        <taxon>Halorussus</taxon>
    </lineage>
</organism>
<evidence type="ECO:0000313" key="2">
    <source>
        <dbReference type="Proteomes" id="UP000830729"/>
    </source>
</evidence>
<name>A0A8U0I1R8_9EURY</name>
<dbReference type="AlphaFoldDB" id="A0A8U0I1R8"/>